<dbReference type="Gene3D" id="3.90.930.1">
    <property type="match status" value="1"/>
</dbReference>
<gene>
    <name evidence="1" type="ORF">OM076_13415</name>
</gene>
<dbReference type="AlphaFoldDB" id="A0A9X3MU27"/>
<dbReference type="EMBL" id="JAPDOD010000010">
    <property type="protein sequence ID" value="MDA0161270.1"/>
    <property type="molecule type" value="Genomic_DNA"/>
</dbReference>
<name>A0A9X3MU27_9ACTN</name>
<sequence>MSGEYVSDIPASAEERVLERYESGTPKEVHYFAGDEQVGARLFFEDGSLELESPRRRGLRNGTEYQWDDGGRLRSAMPYVDGLEHGVARQWGPSGDMLGSYEMRAGTGWDLWRGQRDDGSPYLAEARAIVRGKRHGPEWLIDENQQTVHRESRFAAGLEHGILREWNAERRLRTGYPRFFLFDQEVERDAYEQARTVDFELPAYDEQDDFPARRFPSVVAACLNPP</sequence>
<organism evidence="1 2">
    <name type="scientific">Solirubrobacter ginsenosidimutans</name>
    <dbReference type="NCBI Taxonomy" id="490573"/>
    <lineage>
        <taxon>Bacteria</taxon>
        <taxon>Bacillati</taxon>
        <taxon>Actinomycetota</taxon>
        <taxon>Thermoleophilia</taxon>
        <taxon>Solirubrobacterales</taxon>
        <taxon>Solirubrobacteraceae</taxon>
        <taxon>Solirubrobacter</taxon>
    </lineage>
</organism>
<accession>A0A9X3MU27</accession>
<dbReference type="Proteomes" id="UP001149140">
    <property type="component" value="Unassembled WGS sequence"/>
</dbReference>
<evidence type="ECO:0008006" key="3">
    <source>
        <dbReference type="Google" id="ProtNLM"/>
    </source>
</evidence>
<dbReference type="SUPFAM" id="SSF82185">
    <property type="entry name" value="Histone H3 K4-specific methyltransferase SET7/9 N-terminal domain"/>
    <property type="match status" value="1"/>
</dbReference>
<dbReference type="RefSeq" id="WP_270040467.1">
    <property type="nucleotide sequence ID" value="NZ_JAPDOD010000010.1"/>
</dbReference>
<reference evidence="1" key="1">
    <citation type="submission" date="2022-10" db="EMBL/GenBank/DDBJ databases">
        <title>The WGS of Solirubrobacter ginsenosidimutans DSM 21036.</title>
        <authorList>
            <person name="Jiang Z."/>
        </authorList>
    </citation>
    <scope>NUCLEOTIDE SEQUENCE</scope>
    <source>
        <strain evidence="1">DSM 21036</strain>
    </source>
</reference>
<proteinExistence type="predicted"/>
<protein>
    <recommendedName>
        <fullName evidence="3">Toxin-antitoxin system YwqK family antitoxin</fullName>
    </recommendedName>
</protein>
<comment type="caution">
    <text evidence="1">The sequence shown here is derived from an EMBL/GenBank/DDBJ whole genome shotgun (WGS) entry which is preliminary data.</text>
</comment>
<evidence type="ECO:0000313" key="2">
    <source>
        <dbReference type="Proteomes" id="UP001149140"/>
    </source>
</evidence>
<keyword evidence="2" id="KW-1185">Reference proteome</keyword>
<evidence type="ECO:0000313" key="1">
    <source>
        <dbReference type="EMBL" id="MDA0161270.1"/>
    </source>
</evidence>